<dbReference type="InterPro" id="IPR046938">
    <property type="entry name" value="DNA_clamp_sf"/>
</dbReference>
<reference evidence="3" key="2">
    <citation type="submission" date="2017-06" db="EMBL/GenBank/DDBJ databases">
        <title>WGS assembly of Brachypodium distachyon.</title>
        <authorList>
            <consortium name="The International Brachypodium Initiative"/>
            <person name="Lucas S."/>
            <person name="Harmon-Smith M."/>
            <person name="Lail K."/>
            <person name="Tice H."/>
            <person name="Grimwood J."/>
            <person name="Bruce D."/>
            <person name="Barry K."/>
            <person name="Shu S."/>
            <person name="Lindquist E."/>
            <person name="Wang M."/>
            <person name="Pitluck S."/>
            <person name="Vogel J.P."/>
            <person name="Garvin D.F."/>
            <person name="Mockler T.C."/>
            <person name="Schmutz J."/>
            <person name="Rokhsar D."/>
            <person name="Bevan M.W."/>
        </authorList>
    </citation>
    <scope>NUCLEOTIDE SEQUENCE</scope>
    <source>
        <strain evidence="3">Bd21</strain>
    </source>
</reference>
<accession>A0A2K2CUD0</accession>
<feature type="domain" description="Proliferating cell nuclear antigen PCNA N-terminal" evidence="2">
    <location>
        <begin position="19"/>
        <end position="99"/>
    </location>
</feature>
<dbReference type="InterPro" id="IPR022648">
    <property type="entry name" value="Pr_cel_nuc_antig_N"/>
</dbReference>
<dbReference type="PANTHER" id="PTHR11352:SF0">
    <property type="entry name" value="PROLIFERATING CELL NUCLEAR ANTIGEN"/>
    <property type="match status" value="1"/>
</dbReference>
<dbReference type="OrthoDB" id="534348at2759"/>
<dbReference type="InterPro" id="IPR000730">
    <property type="entry name" value="Pr_cel_nuc_antig"/>
</dbReference>
<dbReference type="EnsemblPlants" id="PNT65643">
    <property type="protein sequence ID" value="PNT65643"/>
    <property type="gene ID" value="BRADI_4g45420v3"/>
</dbReference>
<dbReference type="EMBL" id="CM000883">
    <property type="protein sequence ID" value="PNT65643.1"/>
    <property type="molecule type" value="Genomic_DNA"/>
</dbReference>
<evidence type="ECO:0000313" key="3">
    <source>
        <dbReference type="EMBL" id="PNT65643.1"/>
    </source>
</evidence>
<proteinExistence type="predicted"/>
<organism evidence="3">
    <name type="scientific">Brachypodium distachyon</name>
    <name type="common">Purple false brome</name>
    <name type="synonym">Trachynia distachya</name>
    <dbReference type="NCBI Taxonomy" id="15368"/>
    <lineage>
        <taxon>Eukaryota</taxon>
        <taxon>Viridiplantae</taxon>
        <taxon>Streptophyta</taxon>
        <taxon>Embryophyta</taxon>
        <taxon>Tracheophyta</taxon>
        <taxon>Spermatophyta</taxon>
        <taxon>Magnoliopsida</taxon>
        <taxon>Liliopsida</taxon>
        <taxon>Poales</taxon>
        <taxon>Poaceae</taxon>
        <taxon>BOP clade</taxon>
        <taxon>Pooideae</taxon>
        <taxon>Stipodae</taxon>
        <taxon>Brachypodieae</taxon>
        <taxon>Brachypodium</taxon>
    </lineage>
</organism>
<evidence type="ECO:0000256" key="1">
    <source>
        <dbReference type="ARBA" id="ARBA00023125"/>
    </source>
</evidence>
<reference evidence="3 4" key="1">
    <citation type="journal article" date="2010" name="Nature">
        <title>Genome sequencing and analysis of the model grass Brachypodium distachyon.</title>
        <authorList>
            <consortium name="International Brachypodium Initiative"/>
        </authorList>
    </citation>
    <scope>NUCLEOTIDE SEQUENCE [LARGE SCALE GENOMIC DNA]</scope>
    <source>
        <strain evidence="3 4">Bd21</strain>
    </source>
</reference>
<dbReference type="Gramene" id="PNT65643">
    <property type="protein sequence ID" value="PNT65643"/>
    <property type="gene ID" value="BRADI_4g45420v3"/>
</dbReference>
<gene>
    <name evidence="3" type="ORF">BRADI_4g45420v3</name>
</gene>
<dbReference type="Gene3D" id="3.10.150.10">
    <property type="entry name" value="DNA Polymerase III, subunit A, domain 2"/>
    <property type="match status" value="1"/>
</dbReference>
<evidence type="ECO:0000259" key="2">
    <source>
        <dbReference type="Pfam" id="PF00705"/>
    </source>
</evidence>
<keyword evidence="1" id="KW-0238">DNA-binding</keyword>
<protein>
    <recommendedName>
        <fullName evidence="2">Proliferating cell nuclear antigen PCNA N-terminal domain-containing protein</fullName>
    </recommendedName>
</protein>
<evidence type="ECO:0000313" key="4">
    <source>
        <dbReference type="EnsemblPlants" id="PNT65643"/>
    </source>
</evidence>
<name>A0A2K2CUD0_BRADI</name>
<keyword evidence="5" id="KW-1185">Reference proteome</keyword>
<dbReference type="Proteomes" id="UP000008810">
    <property type="component" value="Chromosome 4"/>
</dbReference>
<dbReference type="GO" id="GO:0006275">
    <property type="term" value="P:regulation of DNA replication"/>
    <property type="evidence" value="ECO:0007669"/>
    <property type="project" value="InterPro"/>
</dbReference>
<dbReference type="SUPFAM" id="SSF55979">
    <property type="entry name" value="DNA clamp"/>
    <property type="match status" value="1"/>
</dbReference>
<dbReference type="PANTHER" id="PTHR11352">
    <property type="entry name" value="PROLIFERATING CELL NUCLEAR ANTIGEN"/>
    <property type="match status" value="1"/>
</dbReference>
<sequence length="182" mass="20168">MPWRRSATCSVRPSSTSPIRAMDTSGVALQLRAEAFNHYRCDGDLTMGLDLAELAKAFCCANNDDIITMEAEEGWFDLLVTFEFESPEYGEIKKKKFDFLDVNGVPIEIPESLESEAIVRMPSAKFMRICNQLSSVGDRGPSDTVSRWIRSVSASSLGEKLATQQLSAGRPKLLTSQKKLPL</sequence>
<dbReference type="GO" id="GO:0003677">
    <property type="term" value="F:DNA binding"/>
    <property type="evidence" value="ECO:0007669"/>
    <property type="project" value="UniProtKB-KW"/>
</dbReference>
<reference evidence="4" key="3">
    <citation type="submission" date="2018-08" db="UniProtKB">
        <authorList>
            <consortium name="EnsemblPlants"/>
        </authorList>
    </citation>
    <scope>IDENTIFICATION</scope>
    <source>
        <strain evidence="4">cv. Bd21</strain>
    </source>
</reference>
<dbReference type="Pfam" id="PF00705">
    <property type="entry name" value="PCNA_N"/>
    <property type="match status" value="1"/>
</dbReference>
<dbReference type="AlphaFoldDB" id="A0A2K2CUD0"/>
<dbReference type="GO" id="GO:0030337">
    <property type="term" value="F:DNA polymerase processivity factor activity"/>
    <property type="evidence" value="ECO:0007669"/>
    <property type="project" value="InterPro"/>
</dbReference>
<dbReference type="ExpressionAtlas" id="A0A2K2CUD0">
    <property type="expression patterns" value="baseline"/>
</dbReference>
<evidence type="ECO:0000313" key="5">
    <source>
        <dbReference type="Proteomes" id="UP000008810"/>
    </source>
</evidence>